<dbReference type="SUPFAM" id="SSF46689">
    <property type="entry name" value="Homeodomain-like"/>
    <property type="match status" value="1"/>
</dbReference>
<dbReference type="Gene3D" id="1.10.357.10">
    <property type="entry name" value="Tetracycline Repressor, domain 2"/>
    <property type="match status" value="1"/>
</dbReference>
<evidence type="ECO:0000259" key="2">
    <source>
        <dbReference type="PROSITE" id="PS50977"/>
    </source>
</evidence>
<dbReference type="GO" id="GO:0000976">
    <property type="term" value="F:transcription cis-regulatory region binding"/>
    <property type="evidence" value="ECO:0007669"/>
    <property type="project" value="TreeGrafter"/>
</dbReference>
<dbReference type="InterPro" id="IPR050109">
    <property type="entry name" value="HTH-type_TetR-like_transc_reg"/>
</dbReference>
<organism evidence="3">
    <name type="scientific">freshwater metagenome</name>
    <dbReference type="NCBI Taxonomy" id="449393"/>
    <lineage>
        <taxon>unclassified sequences</taxon>
        <taxon>metagenomes</taxon>
        <taxon>ecological metagenomes</taxon>
    </lineage>
</organism>
<gene>
    <name evidence="3" type="ORF">UFOPK1493_03672</name>
</gene>
<evidence type="ECO:0000313" key="3">
    <source>
        <dbReference type="EMBL" id="CAB4589664.1"/>
    </source>
</evidence>
<dbReference type="InterPro" id="IPR001647">
    <property type="entry name" value="HTH_TetR"/>
</dbReference>
<dbReference type="InterPro" id="IPR009057">
    <property type="entry name" value="Homeodomain-like_sf"/>
</dbReference>
<dbReference type="AlphaFoldDB" id="A0A6J6FRL0"/>
<reference evidence="3" key="1">
    <citation type="submission" date="2020-05" db="EMBL/GenBank/DDBJ databases">
        <authorList>
            <person name="Chiriac C."/>
            <person name="Salcher M."/>
            <person name="Ghai R."/>
            <person name="Kavagutti S V."/>
        </authorList>
    </citation>
    <scope>NUCLEOTIDE SEQUENCE</scope>
</reference>
<dbReference type="PANTHER" id="PTHR30055:SF223">
    <property type="entry name" value="HTH-TYPE TRANSCRIPTIONAL REGULATOR UIDR"/>
    <property type="match status" value="1"/>
</dbReference>
<feature type="domain" description="HTH tetR-type" evidence="2">
    <location>
        <begin position="10"/>
        <end position="70"/>
    </location>
</feature>
<dbReference type="PANTHER" id="PTHR30055">
    <property type="entry name" value="HTH-TYPE TRANSCRIPTIONAL REGULATOR RUTR"/>
    <property type="match status" value="1"/>
</dbReference>
<dbReference type="GO" id="GO:0003700">
    <property type="term" value="F:DNA-binding transcription factor activity"/>
    <property type="evidence" value="ECO:0007669"/>
    <property type="project" value="TreeGrafter"/>
</dbReference>
<proteinExistence type="predicted"/>
<dbReference type="Pfam" id="PF00440">
    <property type="entry name" value="TetR_N"/>
    <property type="match status" value="1"/>
</dbReference>
<accession>A0A6J6FRL0</accession>
<keyword evidence="1" id="KW-0238">DNA-binding</keyword>
<sequence length="220" mass="23878">MGGLRERNKAKRREAIVDSALALLRQHELHEVSIERVAAGAEVSPATVYNLVGGREQLLIACVDRVLDRLVDELVSLGPDTDPLERARLIVDRSAEAFIADRDAYRQILGVVGGVTRSGSRLAIDPAQLQVAAMRDAQQRKVLRSDVDPAAVGRQVYLSYNGAMFAWAGGALSDDGFRIAVRHGLVSALAAFATDRHRRRFLDELIELGDQLTAAGWGAA</sequence>
<name>A0A6J6FRL0_9ZZZZ</name>
<dbReference type="PROSITE" id="PS50977">
    <property type="entry name" value="HTH_TETR_2"/>
    <property type="match status" value="1"/>
</dbReference>
<protein>
    <submittedName>
        <fullName evidence="3">Unannotated protein</fullName>
    </submittedName>
</protein>
<dbReference type="EMBL" id="CAEZSR010000220">
    <property type="protein sequence ID" value="CAB4589664.1"/>
    <property type="molecule type" value="Genomic_DNA"/>
</dbReference>
<evidence type="ECO:0000256" key="1">
    <source>
        <dbReference type="ARBA" id="ARBA00023125"/>
    </source>
</evidence>